<dbReference type="InterPro" id="IPR051201">
    <property type="entry name" value="Chloro_Bact_Ser_Proteases"/>
</dbReference>
<keyword evidence="8" id="KW-1185">Reference proteome</keyword>
<reference evidence="7" key="1">
    <citation type="journal article" date="2014" name="Int. J. Syst. Evol. Microbiol.">
        <title>Complete genome sequence of Corynebacterium casei LMG S-19264T (=DSM 44701T), isolated from a smear-ripened cheese.</title>
        <authorList>
            <consortium name="US DOE Joint Genome Institute (JGI-PGF)"/>
            <person name="Walter F."/>
            <person name="Albersmeier A."/>
            <person name="Kalinowski J."/>
            <person name="Ruckert C."/>
        </authorList>
    </citation>
    <scope>NUCLEOTIDE SEQUENCE</scope>
    <source>
        <strain evidence="7">CGMCC 4.7306</strain>
    </source>
</reference>
<dbReference type="SUPFAM" id="SSF50494">
    <property type="entry name" value="Trypsin-like serine proteases"/>
    <property type="match status" value="1"/>
</dbReference>
<feature type="compositionally biased region" description="Low complexity" evidence="4">
    <location>
        <begin position="131"/>
        <end position="151"/>
    </location>
</feature>
<comment type="caution">
    <text evidence="7">The sequence shown here is derived from an EMBL/GenBank/DDBJ whole genome shotgun (WGS) entry which is preliminary data.</text>
</comment>
<sequence length="468" mass="47364">MSENGGSGGSDRPDPGSFQTPARPYDNPDRPQFRPDFHSPYQNPPPYQQPPGYGPFGPTARPTAPPSIQQAPLRPATRPRSAGILVIAAVLAVLLGGGAGYLGARLGTQQQSGTAAPAASAPAPSAPAPHPKSATSSEPSAAAPTAASAPKDSGSPIPPGRGSADTVRIAARMLPSTVTIEVSVGSEGELGSGFVLDDDGRIMTNNHVVADAADGGSIMVTFSDGHRSRAEILGRSPSYDLAVIQVADHAGLHPADLGDSDRTKVGEPAIAIGSPLGLGGTVTEGIVSAIDRPVAVGDPDSSDGQAYLNAIQTDAPINHGNSGGPLVNGDGEVIGVDSAILTGSSSASGQESGNIGIGFAIPINQARQIAALLIKDGHATYPVIDATVTSDGSDSGVRLSKVVRGGAADEAGLRADDVITAIDGKRVAESEDLIVAIRTHRPGDVVRLEFRRNGSSHTVQVRLGSKRG</sequence>
<feature type="transmembrane region" description="Helical" evidence="5">
    <location>
        <begin position="82"/>
        <end position="104"/>
    </location>
</feature>
<comment type="similarity">
    <text evidence="1">Belongs to the peptidase S1C family.</text>
</comment>
<dbReference type="AlphaFoldDB" id="A0A917RZU4"/>
<dbReference type="InterPro" id="IPR043504">
    <property type="entry name" value="Peptidase_S1_PA_chymotrypsin"/>
</dbReference>
<keyword evidence="5" id="KW-0472">Membrane</keyword>
<dbReference type="GO" id="GO:0006508">
    <property type="term" value="P:proteolysis"/>
    <property type="evidence" value="ECO:0007669"/>
    <property type="project" value="UniProtKB-KW"/>
</dbReference>
<keyword evidence="2" id="KW-0645">Protease</keyword>
<protein>
    <recommendedName>
        <fullName evidence="6">PDZ domain-containing protein</fullName>
    </recommendedName>
</protein>
<accession>A0A917RZU4</accession>
<gene>
    <name evidence="7" type="ORF">GCM10011575_01770</name>
</gene>
<evidence type="ECO:0000256" key="2">
    <source>
        <dbReference type="ARBA" id="ARBA00022670"/>
    </source>
</evidence>
<proteinExistence type="inferred from homology"/>
<feature type="compositionally biased region" description="Basic and acidic residues" evidence="4">
    <location>
        <begin position="26"/>
        <end position="37"/>
    </location>
</feature>
<dbReference type="Gene3D" id="2.40.10.10">
    <property type="entry name" value="Trypsin-like serine proteases"/>
    <property type="match status" value="2"/>
</dbReference>
<dbReference type="RefSeq" id="WP_188893291.1">
    <property type="nucleotide sequence ID" value="NZ_BMMZ01000001.1"/>
</dbReference>
<evidence type="ECO:0000256" key="3">
    <source>
        <dbReference type="ARBA" id="ARBA00022801"/>
    </source>
</evidence>
<dbReference type="PRINTS" id="PR00834">
    <property type="entry name" value="PROTEASES2C"/>
</dbReference>
<organism evidence="7 8">
    <name type="scientific">Microlunatus endophyticus</name>
    <dbReference type="NCBI Taxonomy" id="1716077"/>
    <lineage>
        <taxon>Bacteria</taxon>
        <taxon>Bacillati</taxon>
        <taxon>Actinomycetota</taxon>
        <taxon>Actinomycetes</taxon>
        <taxon>Propionibacteriales</taxon>
        <taxon>Propionibacteriaceae</taxon>
        <taxon>Microlunatus</taxon>
    </lineage>
</organism>
<evidence type="ECO:0000256" key="1">
    <source>
        <dbReference type="ARBA" id="ARBA00010541"/>
    </source>
</evidence>
<dbReference type="InterPro" id="IPR009003">
    <property type="entry name" value="Peptidase_S1_PA"/>
</dbReference>
<evidence type="ECO:0000313" key="8">
    <source>
        <dbReference type="Proteomes" id="UP000613840"/>
    </source>
</evidence>
<keyword evidence="5" id="KW-0812">Transmembrane</keyword>
<dbReference type="GO" id="GO:0004252">
    <property type="term" value="F:serine-type endopeptidase activity"/>
    <property type="evidence" value="ECO:0007669"/>
    <property type="project" value="InterPro"/>
</dbReference>
<evidence type="ECO:0000259" key="6">
    <source>
        <dbReference type="PROSITE" id="PS50106"/>
    </source>
</evidence>
<reference evidence="7" key="2">
    <citation type="submission" date="2020-09" db="EMBL/GenBank/DDBJ databases">
        <authorList>
            <person name="Sun Q."/>
            <person name="Zhou Y."/>
        </authorList>
    </citation>
    <scope>NUCLEOTIDE SEQUENCE</scope>
    <source>
        <strain evidence="7">CGMCC 4.7306</strain>
    </source>
</reference>
<dbReference type="Gene3D" id="2.30.42.10">
    <property type="match status" value="1"/>
</dbReference>
<dbReference type="SUPFAM" id="SSF50156">
    <property type="entry name" value="PDZ domain-like"/>
    <property type="match status" value="1"/>
</dbReference>
<dbReference type="Proteomes" id="UP000613840">
    <property type="component" value="Unassembled WGS sequence"/>
</dbReference>
<evidence type="ECO:0000313" key="7">
    <source>
        <dbReference type="EMBL" id="GGL47553.1"/>
    </source>
</evidence>
<dbReference type="PANTHER" id="PTHR43343:SF3">
    <property type="entry name" value="PROTEASE DO-LIKE 8, CHLOROPLASTIC"/>
    <property type="match status" value="1"/>
</dbReference>
<evidence type="ECO:0000256" key="4">
    <source>
        <dbReference type="SAM" id="MobiDB-lite"/>
    </source>
</evidence>
<feature type="compositionally biased region" description="Pro residues" evidence="4">
    <location>
        <begin position="42"/>
        <end position="53"/>
    </location>
</feature>
<dbReference type="Pfam" id="PF13365">
    <property type="entry name" value="Trypsin_2"/>
    <property type="match status" value="1"/>
</dbReference>
<feature type="region of interest" description="Disordered" evidence="4">
    <location>
        <begin position="113"/>
        <end position="164"/>
    </location>
</feature>
<dbReference type="PANTHER" id="PTHR43343">
    <property type="entry name" value="PEPTIDASE S12"/>
    <property type="match status" value="1"/>
</dbReference>
<keyword evidence="5" id="KW-1133">Transmembrane helix</keyword>
<feature type="domain" description="PDZ" evidence="6">
    <location>
        <begin position="370"/>
        <end position="454"/>
    </location>
</feature>
<dbReference type="InterPro" id="IPR036034">
    <property type="entry name" value="PDZ_sf"/>
</dbReference>
<dbReference type="Pfam" id="PF13180">
    <property type="entry name" value="PDZ_2"/>
    <property type="match status" value="1"/>
</dbReference>
<feature type="region of interest" description="Disordered" evidence="4">
    <location>
        <begin position="1"/>
        <end position="75"/>
    </location>
</feature>
<keyword evidence="3" id="KW-0378">Hydrolase</keyword>
<evidence type="ECO:0000256" key="5">
    <source>
        <dbReference type="SAM" id="Phobius"/>
    </source>
</evidence>
<name>A0A917RZU4_9ACTN</name>
<dbReference type="InterPro" id="IPR001940">
    <property type="entry name" value="Peptidase_S1C"/>
</dbReference>
<dbReference type="SMART" id="SM00228">
    <property type="entry name" value="PDZ"/>
    <property type="match status" value="1"/>
</dbReference>
<dbReference type="PROSITE" id="PS50106">
    <property type="entry name" value="PDZ"/>
    <property type="match status" value="1"/>
</dbReference>
<dbReference type="InterPro" id="IPR001478">
    <property type="entry name" value="PDZ"/>
</dbReference>
<dbReference type="EMBL" id="BMMZ01000001">
    <property type="protein sequence ID" value="GGL47553.1"/>
    <property type="molecule type" value="Genomic_DNA"/>
</dbReference>